<evidence type="ECO:0000256" key="1">
    <source>
        <dbReference type="SAM" id="MobiDB-lite"/>
    </source>
</evidence>
<dbReference type="AlphaFoldDB" id="A0AAD6ZQM3"/>
<proteinExistence type="predicted"/>
<feature type="compositionally biased region" description="Basic residues" evidence="1">
    <location>
        <begin position="167"/>
        <end position="181"/>
    </location>
</feature>
<dbReference type="EMBL" id="JARIHO010000032">
    <property type="protein sequence ID" value="KAJ7334590.1"/>
    <property type="molecule type" value="Genomic_DNA"/>
</dbReference>
<evidence type="ECO:0000313" key="2">
    <source>
        <dbReference type="EMBL" id="KAJ7334590.1"/>
    </source>
</evidence>
<dbReference type="Proteomes" id="UP001218218">
    <property type="component" value="Unassembled WGS sequence"/>
</dbReference>
<keyword evidence="3" id="KW-1185">Reference proteome</keyword>
<feature type="region of interest" description="Disordered" evidence="1">
    <location>
        <begin position="85"/>
        <end position="181"/>
    </location>
</feature>
<protein>
    <submittedName>
        <fullName evidence="2">Uncharacterized protein</fullName>
    </submittedName>
</protein>
<name>A0AAD6ZQM3_9AGAR</name>
<sequence length="325" mass="35048">MPSSPGGGGASPSTSTSPCCWLFCWSGNHIRTRMYLCRALFPHSTYTRCRTSYACTHTFILCIPRPPVQMAPHIRPSSMWIHRKHRHCPPPRCERTARPAYPRRTRRPSPWNHAVVRRRASARGGGRPTRRESEGAGEGGGGEGHEADAPIARAEALSPRRGDASRPPRRRAYRRPRAPLRRRVRHTAASLSLPEVFFLPLPPAEFRSGARFTTLTHALTASAPAPAIEASDAGTGGLPAPENTLAASALAAGALREKKRPSVCPQLTSGAPVPERTGEAVGDGARKTRSRSCSAEMGVVLAVEMGEVGERAEEAVVLGGLDIYP</sequence>
<comment type="caution">
    <text evidence="2">The sequence shown here is derived from an EMBL/GenBank/DDBJ whole genome shotgun (WGS) entry which is preliminary data.</text>
</comment>
<gene>
    <name evidence="2" type="ORF">DFH08DRAFT_878933</name>
</gene>
<organism evidence="2 3">
    <name type="scientific">Mycena albidolilacea</name>
    <dbReference type="NCBI Taxonomy" id="1033008"/>
    <lineage>
        <taxon>Eukaryota</taxon>
        <taxon>Fungi</taxon>
        <taxon>Dikarya</taxon>
        <taxon>Basidiomycota</taxon>
        <taxon>Agaricomycotina</taxon>
        <taxon>Agaricomycetes</taxon>
        <taxon>Agaricomycetidae</taxon>
        <taxon>Agaricales</taxon>
        <taxon>Marasmiineae</taxon>
        <taxon>Mycenaceae</taxon>
        <taxon>Mycena</taxon>
    </lineage>
</organism>
<feature type="region of interest" description="Disordered" evidence="1">
    <location>
        <begin position="261"/>
        <end position="289"/>
    </location>
</feature>
<reference evidence="2" key="1">
    <citation type="submission" date="2023-03" db="EMBL/GenBank/DDBJ databases">
        <title>Massive genome expansion in bonnet fungi (Mycena s.s.) driven by repeated elements and novel gene families across ecological guilds.</title>
        <authorList>
            <consortium name="Lawrence Berkeley National Laboratory"/>
            <person name="Harder C.B."/>
            <person name="Miyauchi S."/>
            <person name="Viragh M."/>
            <person name="Kuo A."/>
            <person name="Thoen E."/>
            <person name="Andreopoulos B."/>
            <person name="Lu D."/>
            <person name="Skrede I."/>
            <person name="Drula E."/>
            <person name="Henrissat B."/>
            <person name="Morin E."/>
            <person name="Kohler A."/>
            <person name="Barry K."/>
            <person name="LaButti K."/>
            <person name="Morin E."/>
            <person name="Salamov A."/>
            <person name="Lipzen A."/>
            <person name="Mereny Z."/>
            <person name="Hegedus B."/>
            <person name="Baldrian P."/>
            <person name="Stursova M."/>
            <person name="Weitz H."/>
            <person name="Taylor A."/>
            <person name="Grigoriev I.V."/>
            <person name="Nagy L.G."/>
            <person name="Martin F."/>
            <person name="Kauserud H."/>
        </authorList>
    </citation>
    <scope>NUCLEOTIDE SEQUENCE</scope>
    <source>
        <strain evidence="2">CBHHK002</strain>
    </source>
</reference>
<accession>A0AAD6ZQM3</accession>
<evidence type="ECO:0000313" key="3">
    <source>
        <dbReference type="Proteomes" id="UP001218218"/>
    </source>
</evidence>